<evidence type="ECO:0000256" key="2">
    <source>
        <dbReference type="SAM" id="SignalP"/>
    </source>
</evidence>
<dbReference type="Proteomes" id="UP001275440">
    <property type="component" value="Unassembled WGS sequence"/>
</dbReference>
<keyword evidence="2" id="KW-0732">Signal</keyword>
<name>A0ABU3WRV1_9NOCA</name>
<feature type="compositionally biased region" description="Basic and acidic residues" evidence="1">
    <location>
        <begin position="432"/>
        <end position="449"/>
    </location>
</feature>
<protein>
    <submittedName>
        <fullName evidence="4">DUF4082 domain-containing protein</fullName>
    </submittedName>
</protein>
<feature type="region of interest" description="Disordered" evidence="1">
    <location>
        <begin position="473"/>
        <end position="575"/>
    </location>
</feature>
<feature type="chain" id="PRO_5045804269" evidence="2">
    <location>
        <begin position="25"/>
        <end position="589"/>
    </location>
</feature>
<keyword evidence="5" id="KW-1185">Reference proteome</keyword>
<dbReference type="Pfam" id="PF13313">
    <property type="entry name" value="DUF4082"/>
    <property type="match status" value="1"/>
</dbReference>
<reference evidence="4 5" key="1">
    <citation type="submission" date="2019-10" db="EMBL/GenBank/DDBJ databases">
        <title>Draft Genome Assembly of Rhodococcus zopfii DSM44189.</title>
        <authorList>
            <person name="Sutton J.M."/>
            <person name="Akob D.M."/>
            <person name="Bushman T.J."/>
        </authorList>
    </citation>
    <scope>NUCLEOTIDE SEQUENCE [LARGE SCALE GENOMIC DNA]</scope>
    <source>
        <strain evidence="4 5">DSM 44189</strain>
    </source>
</reference>
<feature type="domain" description="DUF4082" evidence="3">
    <location>
        <begin position="48"/>
        <end position="185"/>
    </location>
</feature>
<feature type="compositionally biased region" description="Low complexity" evidence="1">
    <location>
        <begin position="560"/>
        <end position="575"/>
    </location>
</feature>
<accession>A0ABU3WRV1</accession>
<feature type="compositionally biased region" description="Polar residues" evidence="1">
    <location>
        <begin position="518"/>
        <end position="527"/>
    </location>
</feature>
<feature type="compositionally biased region" description="Low complexity" evidence="1">
    <location>
        <begin position="539"/>
        <end position="550"/>
    </location>
</feature>
<evidence type="ECO:0000313" key="5">
    <source>
        <dbReference type="Proteomes" id="UP001275440"/>
    </source>
</evidence>
<feature type="region of interest" description="Disordered" evidence="1">
    <location>
        <begin position="233"/>
        <end position="330"/>
    </location>
</feature>
<feature type="compositionally biased region" description="Basic residues" evidence="1">
    <location>
        <begin position="278"/>
        <end position="291"/>
    </location>
</feature>
<dbReference type="PROSITE" id="PS51257">
    <property type="entry name" value="PROKAR_LIPOPROTEIN"/>
    <property type="match status" value="1"/>
</dbReference>
<dbReference type="InterPro" id="IPR025141">
    <property type="entry name" value="DUF4082"/>
</dbReference>
<feature type="compositionally biased region" description="Basic and acidic residues" evidence="1">
    <location>
        <begin position="483"/>
        <end position="495"/>
    </location>
</feature>
<organism evidence="4 5">
    <name type="scientific">Rhodococcus zopfii</name>
    <dbReference type="NCBI Taxonomy" id="43772"/>
    <lineage>
        <taxon>Bacteria</taxon>
        <taxon>Bacillati</taxon>
        <taxon>Actinomycetota</taxon>
        <taxon>Actinomycetes</taxon>
        <taxon>Mycobacteriales</taxon>
        <taxon>Nocardiaceae</taxon>
        <taxon>Rhodococcus</taxon>
    </lineage>
</organism>
<feature type="region of interest" description="Disordered" evidence="1">
    <location>
        <begin position="369"/>
        <end position="399"/>
    </location>
</feature>
<feature type="compositionally biased region" description="Basic and acidic residues" evidence="1">
    <location>
        <begin position="292"/>
        <end position="307"/>
    </location>
</feature>
<gene>
    <name evidence="4" type="ORF">F8M49_16185</name>
</gene>
<evidence type="ECO:0000259" key="3">
    <source>
        <dbReference type="Pfam" id="PF13313"/>
    </source>
</evidence>
<comment type="caution">
    <text evidence="4">The sequence shown here is derived from an EMBL/GenBank/DDBJ whole genome shotgun (WGS) entry which is preliminary data.</text>
</comment>
<feature type="signal peptide" evidence="2">
    <location>
        <begin position="1"/>
        <end position="24"/>
    </location>
</feature>
<evidence type="ECO:0000313" key="4">
    <source>
        <dbReference type="EMBL" id="MDV2476482.1"/>
    </source>
</evidence>
<sequence>MFDRRPTARWLVVPILVATILASSCTGVPSEVPEPTDSPTESLWTDESVPTVIADPNSRSIEVATEFTTSSSGIVTAARFFQGAQNTGAVSATLWSADGTALGTTPIDAGADGWREVPFDNPIPIQADRNYVISYRASGGHYSADPDAFGQGATVTTGWLTARRGLFTYDGGIPDQSDGGTAYFVDVVFEPSGPTLRTIDGGEDYYGTFENSLPTTPDFFPLAVWFARVASPRGGRRRSGTRTEHLCGIDRGQQPPRDTRQRNVRISQSNRSPDGRSVHHGRGGHVGRRRRGTVDRPVARRRADLCTRGRRMRLHGDVGIRPQGPSGRPRVHELRQGRYILGDAGGGPAIRQRFSGRRVRGQLLVHRRDHLSGRPRRRPHNERADRSLPGGMPSGSELRHHDATRSLVGPATRGHAGVELRRSRSALFRQRGCRDHRPGDSRLGVEQHHQRSARHNLLRPQLRRSVLVVQHLPRPLRRHRPRRGDGGQRTDHEARPSAQRTVRRRIRPVRRDCRRGARSTSRTTCTSLPDPREARAGRPRSASRAAMPPGWKYSTRTGQSPSATTPSVTTSMTGTRFISIASTAPTAVP</sequence>
<evidence type="ECO:0000256" key="1">
    <source>
        <dbReference type="SAM" id="MobiDB-lite"/>
    </source>
</evidence>
<dbReference type="EMBL" id="WBMO01000001">
    <property type="protein sequence ID" value="MDV2476482.1"/>
    <property type="molecule type" value="Genomic_DNA"/>
</dbReference>
<feature type="compositionally biased region" description="Basic residues" evidence="1">
    <location>
        <begin position="369"/>
        <end position="380"/>
    </location>
</feature>
<proteinExistence type="predicted"/>
<feature type="region of interest" description="Disordered" evidence="1">
    <location>
        <begin position="432"/>
        <end position="455"/>
    </location>
</feature>